<keyword evidence="3" id="KW-0238">DNA-binding</keyword>
<evidence type="ECO:0000259" key="5">
    <source>
        <dbReference type="PROSITE" id="PS51000"/>
    </source>
</evidence>
<dbReference type="PANTHER" id="PTHR30363">
    <property type="entry name" value="HTH-TYPE TRANSCRIPTIONAL REGULATOR SRLR-RELATED"/>
    <property type="match status" value="1"/>
</dbReference>
<accession>A0A840Y3W2</accession>
<dbReference type="PANTHER" id="PTHR30363:SF4">
    <property type="entry name" value="GLYCEROL-3-PHOSPHATE REGULON REPRESSOR"/>
    <property type="match status" value="1"/>
</dbReference>
<keyword evidence="2" id="KW-0805">Transcription regulation</keyword>
<organism evidence="6 7">
    <name type="scientific">Neoroseomonas alkaliterrae</name>
    <dbReference type="NCBI Taxonomy" id="1452450"/>
    <lineage>
        <taxon>Bacteria</taxon>
        <taxon>Pseudomonadati</taxon>
        <taxon>Pseudomonadota</taxon>
        <taxon>Alphaproteobacteria</taxon>
        <taxon>Acetobacterales</taxon>
        <taxon>Acetobacteraceae</taxon>
        <taxon>Neoroseomonas</taxon>
    </lineage>
</organism>
<dbReference type="InterPro" id="IPR014036">
    <property type="entry name" value="DeoR-like_C"/>
</dbReference>
<dbReference type="InterPro" id="IPR018356">
    <property type="entry name" value="Tscrpt_reg_HTH_DeoR_CS"/>
</dbReference>
<proteinExistence type="predicted"/>
<dbReference type="EMBL" id="JACIJE010000003">
    <property type="protein sequence ID" value="MBB5689312.1"/>
    <property type="molecule type" value="Genomic_DNA"/>
</dbReference>
<dbReference type="Proteomes" id="UP000562254">
    <property type="component" value="Unassembled WGS sequence"/>
</dbReference>
<dbReference type="SMART" id="SM01134">
    <property type="entry name" value="DeoRC"/>
    <property type="match status" value="1"/>
</dbReference>
<evidence type="ECO:0000256" key="2">
    <source>
        <dbReference type="ARBA" id="ARBA00023015"/>
    </source>
</evidence>
<keyword evidence="7" id="KW-1185">Reference proteome</keyword>
<dbReference type="InterPro" id="IPR001034">
    <property type="entry name" value="DeoR_HTH"/>
</dbReference>
<dbReference type="Pfam" id="PF08220">
    <property type="entry name" value="HTH_DeoR"/>
    <property type="match status" value="1"/>
</dbReference>
<evidence type="ECO:0000313" key="7">
    <source>
        <dbReference type="Proteomes" id="UP000562254"/>
    </source>
</evidence>
<dbReference type="InterPro" id="IPR050313">
    <property type="entry name" value="Carb_Metab_HTH_regulators"/>
</dbReference>
<dbReference type="InterPro" id="IPR037171">
    <property type="entry name" value="NagB/RpiA_transferase-like"/>
</dbReference>
<dbReference type="Gene3D" id="3.40.50.1360">
    <property type="match status" value="1"/>
</dbReference>
<dbReference type="AlphaFoldDB" id="A0A840Y3W2"/>
<dbReference type="InterPro" id="IPR036390">
    <property type="entry name" value="WH_DNA-bd_sf"/>
</dbReference>
<feature type="domain" description="HTH deoR-type" evidence="5">
    <location>
        <begin position="11"/>
        <end position="66"/>
    </location>
</feature>
<dbReference type="PROSITE" id="PS51000">
    <property type="entry name" value="HTH_DEOR_2"/>
    <property type="match status" value="1"/>
</dbReference>
<dbReference type="GO" id="GO:0003677">
    <property type="term" value="F:DNA binding"/>
    <property type="evidence" value="ECO:0007669"/>
    <property type="project" value="UniProtKB-KW"/>
</dbReference>
<dbReference type="GO" id="GO:0003700">
    <property type="term" value="F:DNA-binding transcription factor activity"/>
    <property type="evidence" value="ECO:0007669"/>
    <property type="project" value="InterPro"/>
</dbReference>
<dbReference type="Gene3D" id="1.10.10.10">
    <property type="entry name" value="Winged helix-like DNA-binding domain superfamily/Winged helix DNA-binding domain"/>
    <property type="match status" value="1"/>
</dbReference>
<evidence type="ECO:0000256" key="4">
    <source>
        <dbReference type="ARBA" id="ARBA00023163"/>
    </source>
</evidence>
<sequence length="270" mass="27407">MPTSSAGETGLAPRQDALLRLVGERGFGTVEGLARHFGVSTQTIRRDIIALTERGLLQRFHGGAGPAGAVRLGHAEKAVRQRDAKARIAALALQEIPRGAAIFLDVGTTAEAIAAALATRGDVRVFTNNMLAALRLARPGAPPLRVLGGMVRGSDGSLVGGEAVRALAGLSLDVAVIACSGFDASGAPSDFDGEKIALKRAAIAAARRAVLVADSSKFGRQALERIAPAGAFAVLVTDAPPGGGLLAALRSAGVALRCGEDMPLAAPMKG</sequence>
<gene>
    <name evidence="6" type="ORF">FHS88_001437</name>
</gene>
<dbReference type="RefSeq" id="WP_184482976.1">
    <property type="nucleotide sequence ID" value="NZ_JAAEDJ010000031.1"/>
</dbReference>
<dbReference type="PROSITE" id="PS00894">
    <property type="entry name" value="HTH_DEOR_1"/>
    <property type="match status" value="1"/>
</dbReference>
<evidence type="ECO:0000256" key="1">
    <source>
        <dbReference type="ARBA" id="ARBA00022491"/>
    </source>
</evidence>
<evidence type="ECO:0000313" key="6">
    <source>
        <dbReference type="EMBL" id="MBB5689312.1"/>
    </source>
</evidence>
<dbReference type="SUPFAM" id="SSF100950">
    <property type="entry name" value="NagB/RpiA/CoA transferase-like"/>
    <property type="match status" value="1"/>
</dbReference>
<comment type="caution">
    <text evidence="6">The sequence shown here is derived from an EMBL/GenBank/DDBJ whole genome shotgun (WGS) entry which is preliminary data.</text>
</comment>
<dbReference type="InterPro" id="IPR036388">
    <property type="entry name" value="WH-like_DNA-bd_sf"/>
</dbReference>
<name>A0A840Y3W2_9PROT</name>
<dbReference type="PRINTS" id="PR00037">
    <property type="entry name" value="HTHLACR"/>
</dbReference>
<keyword evidence="1" id="KW-0678">Repressor</keyword>
<dbReference type="Pfam" id="PF00455">
    <property type="entry name" value="DeoRC"/>
    <property type="match status" value="1"/>
</dbReference>
<dbReference type="SMART" id="SM00420">
    <property type="entry name" value="HTH_DEOR"/>
    <property type="match status" value="1"/>
</dbReference>
<dbReference type="SUPFAM" id="SSF46785">
    <property type="entry name" value="Winged helix' DNA-binding domain"/>
    <property type="match status" value="1"/>
</dbReference>
<reference evidence="6 7" key="1">
    <citation type="submission" date="2020-08" db="EMBL/GenBank/DDBJ databases">
        <title>Genomic Encyclopedia of Type Strains, Phase IV (KMG-IV): sequencing the most valuable type-strain genomes for metagenomic binning, comparative biology and taxonomic classification.</title>
        <authorList>
            <person name="Goeker M."/>
        </authorList>
    </citation>
    <scope>NUCLEOTIDE SEQUENCE [LARGE SCALE GENOMIC DNA]</scope>
    <source>
        <strain evidence="6 7">DSM 25895</strain>
    </source>
</reference>
<evidence type="ECO:0000256" key="3">
    <source>
        <dbReference type="ARBA" id="ARBA00023125"/>
    </source>
</evidence>
<keyword evidence="4" id="KW-0804">Transcription</keyword>
<protein>
    <submittedName>
        <fullName evidence="6">DeoR family glycerol-3-phosphate regulon repressor</fullName>
    </submittedName>
</protein>